<dbReference type="RefSeq" id="WP_013566427.1">
    <property type="nucleotide sequence ID" value="NC_014962.1"/>
</dbReference>
<name>E8QYF6_ISOPI</name>
<accession>E8QYF6</accession>
<feature type="domain" description="N-acetyltransferase" evidence="4">
    <location>
        <begin position="11"/>
        <end position="155"/>
    </location>
</feature>
<keyword evidence="2" id="KW-0012">Acyltransferase</keyword>
<dbReference type="HOGENOM" id="CLU_013985_23_2_0"/>
<reference key="1">
    <citation type="submission" date="2010-11" db="EMBL/GenBank/DDBJ databases">
        <title>The complete sequence of chromosome of Isophaera pallida ATCC 43644.</title>
        <authorList>
            <consortium name="US DOE Joint Genome Institute (JGI-PGF)"/>
            <person name="Lucas S."/>
            <person name="Copeland A."/>
            <person name="Lapidus A."/>
            <person name="Bruce D."/>
            <person name="Goodwin L."/>
            <person name="Pitluck S."/>
            <person name="Kyrpides N."/>
            <person name="Mavromatis K."/>
            <person name="Pagani I."/>
            <person name="Ivanova N."/>
            <person name="Saunders E."/>
            <person name="Brettin T."/>
            <person name="Detter J.C."/>
            <person name="Han C."/>
            <person name="Tapia R."/>
            <person name="Land M."/>
            <person name="Hauser L."/>
            <person name="Markowitz V."/>
            <person name="Cheng J.-F."/>
            <person name="Hugenholtz P."/>
            <person name="Woyke T."/>
            <person name="Wu D."/>
            <person name="Eisen J.A."/>
        </authorList>
    </citation>
    <scope>NUCLEOTIDE SEQUENCE</scope>
    <source>
        <strain>ATCC 43644</strain>
    </source>
</reference>
<feature type="region of interest" description="Disordered" evidence="3">
    <location>
        <begin position="163"/>
        <end position="194"/>
    </location>
</feature>
<evidence type="ECO:0000313" key="5">
    <source>
        <dbReference type="EMBL" id="ADV64139.1"/>
    </source>
</evidence>
<evidence type="ECO:0000259" key="4">
    <source>
        <dbReference type="PROSITE" id="PS51186"/>
    </source>
</evidence>
<protein>
    <submittedName>
        <fullName evidence="5">GCN5-related N-acetyltransferase</fullName>
    </submittedName>
</protein>
<dbReference type="CDD" id="cd04301">
    <property type="entry name" value="NAT_SF"/>
    <property type="match status" value="1"/>
</dbReference>
<dbReference type="Gene3D" id="3.40.630.30">
    <property type="match status" value="1"/>
</dbReference>
<dbReference type="InterPro" id="IPR016181">
    <property type="entry name" value="Acyl_CoA_acyltransferase"/>
</dbReference>
<dbReference type="PANTHER" id="PTHR43877">
    <property type="entry name" value="AMINOALKYLPHOSPHONATE N-ACETYLTRANSFERASE-RELATED-RELATED"/>
    <property type="match status" value="1"/>
</dbReference>
<dbReference type="EMBL" id="CP002353">
    <property type="protein sequence ID" value="ADV64139.1"/>
    <property type="molecule type" value="Genomic_DNA"/>
</dbReference>
<evidence type="ECO:0000256" key="3">
    <source>
        <dbReference type="SAM" id="MobiDB-lite"/>
    </source>
</evidence>
<dbReference type="AlphaFoldDB" id="E8QYF6"/>
<reference evidence="5 6" key="2">
    <citation type="journal article" date="2011" name="Stand. Genomic Sci.">
        <title>Complete genome sequence of Isosphaera pallida type strain (IS1B).</title>
        <authorList>
            <consortium name="US DOE Joint Genome Institute (JGI-PGF)"/>
            <person name="Goker M."/>
            <person name="Cleland D."/>
            <person name="Saunders E."/>
            <person name="Lapidus A."/>
            <person name="Nolan M."/>
            <person name="Lucas S."/>
            <person name="Hammon N."/>
            <person name="Deshpande S."/>
            <person name="Cheng J.F."/>
            <person name="Tapia R."/>
            <person name="Han C."/>
            <person name="Goodwin L."/>
            <person name="Pitluck S."/>
            <person name="Liolios K."/>
            <person name="Pagani I."/>
            <person name="Ivanova N."/>
            <person name="Mavromatis K."/>
            <person name="Pati A."/>
            <person name="Chen A."/>
            <person name="Palaniappan K."/>
            <person name="Land M."/>
            <person name="Hauser L."/>
            <person name="Chang Y.J."/>
            <person name="Jeffries C.D."/>
            <person name="Detter J.C."/>
            <person name="Beck B."/>
            <person name="Woyke T."/>
            <person name="Bristow J."/>
            <person name="Eisen J.A."/>
            <person name="Markowitz V."/>
            <person name="Hugenholtz P."/>
            <person name="Kyrpides N.C."/>
            <person name="Klenk H.P."/>
        </authorList>
    </citation>
    <scope>NUCLEOTIDE SEQUENCE [LARGE SCALE GENOMIC DNA]</scope>
    <source>
        <strain evidence="6">ATCC 43644 / DSM 9630 / IS1B</strain>
    </source>
</reference>
<dbReference type="Proteomes" id="UP000008631">
    <property type="component" value="Chromosome"/>
</dbReference>
<evidence type="ECO:0000256" key="2">
    <source>
        <dbReference type="ARBA" id="ARBA00023315"/>
    </source>
</evidence>
<dbReference type="Pfam" id="PF00583">
    <property type="entry name" value="Acetyltransf_1"/>
    <property type="match status" value="1"/>
</dbReference>
<dbReference type="KEGG" id="ipa:Isop_3582"/>
<dbReference type="InterPro" id="IPR000182">
    <property type="entry name" value="GNAT_dom"/>
</dbReference>
<gene>
    <name evidence="5" type="ordered locus">Isop_3582</name>
</gene>
<dbReference type="STRING" id="575540.Isop_3582"/>
<dbReference type="InterPro" id="IPR050832">
    <property type="entry name" value="Bact_Acetyltransf"/>
</dbReference>
<proteinExistence type="predicted"/>
<organism evidence="5 6">
    <name type="scientific">Isosphaera pallida (strain ATCC 43644 / DSM 9630 / IS1B)</name>
    <dbReference type="NCBI Taxonomy" id="575540"/>
    <lineage>
        <taxon>Bacteria</taxon>
        <taxon>Pseudomonadati</taxon>
        <taxon>Planctomycetota</taxon>
        <taxon>Planctomycetia</taxon>
        <taxon>Isosphaerales</taxon>
        <taxon>Isosphaeraceae</taxon>
        <taxon>Isosphaera</taxon>
    </lineage>
</organism>
<dbReference type="GO" id="GO:0016747">
    <property type="term" value="F:acyltransferase activity, transferring groups other than amino-acyl groups"/>
    <property type="evidence" value="ECO:0007669"/>
    <property type="project" value="InterPro"/>
</dbReference>
<dbReference type="InParanoid" id="E8QYF6"/>
<dbReference type="eggNOG" id="COG0456">
    <property type="taxonomic scope" value="Bacteria"/>
</dbReference>
<dbReference type="SUPFAM" id="SSF55729">
    <property type="entry name" value="Acyl-CoA N-acyltransferases (Nat)"/>
    <property type="match status" value="1"/>
</dbReference>
<keyword evidence="1" id="KW-0808">Transferase</keyword>
<keyword evidence="6" id="KW-1185">Reference proteome</keyword>
<evidence type="ECO:0000256" key="1">
    <source>
        <dbReference type="ARBA" id="ARBA00022679"/>
    </source>
</evidence>
<dbReference type="PROSITE" id="PS51186">
    <property type="entry name" value="GNAT"/>
    <property type="match status" value="1"/>
</dbReference>
<sequence>MTLSAKVFVRVHIRWMIRRDLAEVLEIERASSPDAWDELEFLDQLRRRNCIGMVADLHDQVAGYMIYELGKRELKVLRLVVDPRWRRKGVGAQMVAKLVGKLSHLRRSRIWVHVRESNLAAQLFLRSQRFRAVEIVRECYADTNEDAYVFCYALESLSDPSLRSNPLKRPVSQDCERENLPPWSSSSDPVEGDS</sequence>
<dbReference type="OrthoDB" id="9794566at2"/>
<evidence type="ECO:0000313" key="6">
    <source>
        <dbReference type="Proteomes" id="UP000008631"/>
    </source>
</evidence>